<dbReference type="InterPro" id="IPR011991">
    <property type="entry name" value="ArsR-like_HTH"/>
</dbReference>
<dbReference type="SMART" id="SM00418">
    <property type="entry name" value="HTH_ARSR"/>
    <property type="match status" value="1"/>
</dbReference>
<dbReference type="InterPro" id="IPR036390">
    <property type="entry name" value="WH_DNA-bd_sf"/>
</dbReference>
<dbReference type="CDD" id="cd00090">
    <property type="entry name" value="HTH_ARSR"/>
    <property type="match status" value="1"/>
</dbReference>
<keyword evidence="2" id="KW-0238">DNA-binding</keyword>
<dbReference type="GeneID" id="70915674"/>
<name>A0AAN0Y651_VIBNA</name>
<dbReference type="GO" id="GO:0003677">
    <property type="term" value="F:DNA binding"/>
    <property type="evidence" value="ECO:0007669"/>
    <property type="project" value="UniProtKB-KW"/>
</dbReference>
<dbReference type="EMBL" id="CP016346">
    <property type="protein sequence ID" value="ANQ14686.1"/>
    <property type="molecule type" value="Genomic_DNA"/>
</dbReference>
<dbReference type="KEGG" id="vna:PN96_22760"/>
<dbReference type="RefSeq" id="WP_014234671.1">
    <property type="nucleotide sequence ID" value="NZ_ATFJ01000036.1"/>
</dbReference>
<dbReference type="NCBIfam" id="NF033788">
    <property type="entry name" value="HTH_metalloreg"/>
    <property type="match status" value="1"/>
</dbReference>
<evidence type="ECO:0000256" key="1">
    <source>
        <dbReference type="ARBA" id="ARBA00023015"/>
    </source>
</evidence>
<dbReference type="Gene3D" id="1.10.10.10">
    <property type="entry name" value="Winged helix-like DNA-binding domain superfamily/Winged helix DNA-binding domain"/>
    <property type="match status" value="1"/>
</dbReference>
<dbReference type="PROSITE" id="PS50987">
    <property type="entry name" value="HTH_ARSR_2"/>
    <property type="match status" value="1"/>
</dbReference>
<dbReference type="InterPro" id="IPR051081">
    <property type="entry name" value="HTH_MetalResp_TranReg"/>
</dbReference>
<dbReference type="Pfam" id="PF01022">
    <property type="entry name" value="HTH_5"/>
    <property type="match status" value="1"/>
</dbReference>
<dbReference type="SUPFAM" id="SSF46785">
    <property type="entry name" value="Winged helix' DNA-binding domain"/>
    <property type="match status" value="1"/>
</dbReference>
<dbReference type="PANTHER" id="PTHR33154">
    <property type="entry name" value="TRANSCRIPTIONAL REGULATOR, ARSR FAMILY"/>
    <property type="match status" value="1"/>
</dbReference>
<dbReference type="AlphaFoldDB" id="A0AAN0Y651"/>
<evidence type="ECO:0000313" key="6">
    <source>
        <dbReference type="Proteomes" id="UP000092741"/>
    </source>
</evidence>
<reference evidence="5 6" key="1">
    <citation type="submission" date="2016-07" db="EMBL/GenBank/DDBJ databases">
        <title>Developing Vibrio natriegens as a novel, fast-growing host for biotechnology.</title>
        <authorList>
            <person name="Weinstock M.T."/>
            <person name="Hesek E.D."/>
            <person name="Wilson C.M."/>
            <person name="Gibson D.G."/>
        </authorList>
    </citation>
    <scope>NUCLEOTIDE SEQUENCE [LARGE SCALE GENOMIC DNA]</scope>
    <source>
        <strain evidence="5 6">ATCC 14048</strain>
    </source>
</reference>
<dbReference type="InterPro" id="IPR001845">
    <property type="entry name" value="HTH_ArsR_DNA-bd_dom"/>
</dbReference>
<accession>A0AAN0Y651</accession>
<evidence type="ECO:0000313" key="5">
    <source>
        <dbReference type="EMBL" id="ANQ14686.1"/>
    </source>
</evidence>
<keyword evidence="6" id="KW-1185">Reference proteome</keyword>
<evidence type="ECO:0000259" key="4">
    <source>
        <dbReference type="PROSITE" id="PS50987"/>
    </source>
</evidence>
<dbReference type="GO" id="GO:0003700">
    <property type="term" value="F:DNA-binding transcription factor activity"/>
    <property type="evidence" value="ECO:0007669"/>
    <property type="project" value="InterPro"/>
</dbReference>
<organism evidence="5 6">
    <name type="scientific">Vibrio natriegens NBRC 15636 = ATCC 14048 = DSM 759</name>
    <dbReference type="NCBI Taxonomy" id="1219067"/>
    <lineage>
        <taxon>Bacteria</taxon>
        <taxon>Pseudomonadati</taxon>
        <taxon>Pseudomonadota</taxon>
        <taxon>Gammaproteobacteria</taxon>
        <taxon>Vibrionales</taxon>
        <taxon>Vibrionaceae</taxon>
        <taxon>Vibrio</taxon>
    </lineage>
</organism>
<evidence type="ECO:0000256" key="3">
    <source>
        <dbReference type="ARBA" id="ARBA00023163"/>
    </source>
</evidence>
<keyword evidence="1" id="KW-0805">Transcription regulation</keyword>
<protein>
    <submittedName>
        <fullName evidence="5">Transcriptional regulator</fullName>
    </submittedName>
</protein>
<gene>
    <name evidence="5" type="ORF">BA890_18255</name>
</gene>
<evidence type="ECO:0000256" key="2">
    <source>
        <dbReference type="ARBA" id="ARBA00023125"/>
    </source>
</evidence>
<dbReference type="InterPro" id="IPR036388">
    <property type="entry name" value="WH-like_DNA-bd_sf"/>
</dbReference>
<feature type="domain" description="HTH arsR-type" evidence="4">
    <location>
        <begin position="20"/>
        <end position="113"/>
    </location>
</feature>
<dbReference type="Proteomes" id="UP000092741">
    <property type="component" value="Chromosome 2"/>
</dbReference>
<dbReference type="PANTHER" id="PTHR33154:SF15">
    <property type="entry name" value="REGULATORY PROTEIN ARSR"/>
    <property type="match status" value="1"/>
</dbReference>
<keyword evidence="3" id="KW-0804">Transcription</keyword>
<proteinExistence type="predicted"/>
<dbReference type="PRINTS" id="PR00778">
    <property type="entry name" value="HTHARSR"/>
</dbReference>
<sequence>MSDKCDNTCQVSFETTEQQLNKEKTLAAQAKALSHPARIRILHILHKLDTMDNCLNSDLVSELGLAQSTVSEHLRILKQAGFITAEPNPPKVCYRIQRETLNSFSTEFSNLFN</sequence>